<evidence type="ECO:0000256" key="3">
    <source>
        <dbReference type="ARBA" id="ARBA00022801"/>
    </source>
</evidence>
<sequence>MITYDTALNVFHLQNKTTSYVIGILPNGQLQHLYYGARIQPENLAYYLDDTNKAAGTVKYYEQDHKFSLGAVDQEYPVDGIGDYNEPALSLFDATSERYPDFHYDSYEITKVKARNVKVPGTFGDANQVESLHINLKDEQNNVWLTVTYSLFSDTDVISRQATLKNEATEPLQIHRMMSAALDLPAQPGAEFIDLSGAWLRERHVQRTPLVQGIHAVGSTRGASSHQHNPFVALASPGTTEQQGQVDAMLLVYSGDFLAEAELNEWQRPRLLIGIHPAHFNWRLMPGENFTTPEALLVHSEHGLNAMSQQFHQVLRQHIMNPKWLQRPNPIVFNSWETAFFDFDAEKLLKIAHKAKKLGADLFVVDDGWFGHRDSTASSLGDWIADSRKFPAGIADFSTRLHAIGMKFGLWFEPESFDPDSDLYRAHPDWVVGRLNERHSFGRGQYILDMANPAVVDHLFDQIQQAIADAEVDYIKWDMNRNITEAYSNYLPAEQQGEFMHRYMLGTYDLMGRLLQRFPDLFIENCAGGGGRFDAGMLFYSPQIWASDDSDAVERLKIQYGTSLVYPIDAISAHISAVPNQQVGRQTTLAMRNNVAKFASLGYELDPNLLSDNEQQQIKKDIEAYQQDADLIKNGRFYRIESPFESNETAWMVVSPDKRHALFGWYRILATANPSPKRYLKLAGLNENATYQIREQQAQLTGAELSTWGIRLPYEFNATNNDTAIVKGDFTSVVYHLDVK</sequence>
<evidence type="ECO:0000256" key="6">
    <source>
        <dbReference type="PIRSR" id="PIRSR005536-1"/>
    </source>
</evidence>
<feature type="binding site" evidence="7">
    <location>
        <position position="443"/>
    </location>
    <ligand>
        <name>substrate</name>
    </ligand>
</feature>
<feature type="binding site" evidence="7">
    <location>
        <begin position="476"/>
        <end position="480"/>
    </location>
    <ligand>
        <name>substrate</name>
    </ligand>
</feature>
<feature type="binding site" evidence="7">
    <location>
        <begin position="366"/>
        <end position="367"/>
    </location>
    <ligand>
        <name>substrate</name>
    </ligand>
</feature>
<evidence type="ECO:0000256" key="2">
    <source>
        <dbReference type="ARBA" id="ARBA00012755"/>
    </source>
</evidence>
<feature type="active site" description="Nucleophile" evidence="6">
    <location>
        <position position="478"/>
    </location>
</feature>
<dbReference type="InterPro" id="IPR050985">
    <property type="entry name" value="Alpha-glycosidase_related"/>
</dbReference>
<comment type="similarity">
    <text evidence="5">Belongs to the glycosyl hydrolase.</text>
</comment>
<dbReference type="PATRIC" id="fig|1400520.3.peg.3198"/>
<dbReference type="InterPro" id="IPR017853">
    <property type="entry name" value="GH"/>
</dbReference>
<dbReference type="Gene3D" id="3.20.20.70">
    <property type="entry name" value="Aldolase class I"/>
    <property type="match status" value="1"/>
</dbReference>
<organism evidence="10 11">
    <name type="scientific">Lactiplantibacillus fabifermentans T30PCM01</name>
    <dbReference type="NCBI Taxonomy" id="1400520"/>
    <lineage>
        <taxon>Bacteria</taxon>
        <taxon>Bacillati</taxon>
        <taxon>Bacillota</taxon>
        <taxon>Bacilli</taxon>
        <taxon>Lactobacillales</taxon>
        <taxon>Lactobacillaceae</taxon>
        <taxon>Lactiplantibacillus</taxon>
    </lineage>
</organism>
<dbReference type="FunFam" id="3.20.20.70:FF:000118">
    <property type="entry name" value="Alpha-galactosidase"/>
    <property type="match status" value="1"/>
</dbReference>
<reference evidence="10 11" key="1">
    <citation type="journal article" date="2014" name="Genome Announc.">
        <title>Genome Sequence of Lactobacillus fabifermentans Strain T30PCM01, Isolated from Fermenting Grape Marc.</title>
        <authorList>
            <person name="Treu L."/>
            <person name="Vendramin V."/>
            <person name="Bovo B."/>
            <person name="Giacomini A."/>
            <person name="Corich V."/>
            <person name="Campanaro S."/>
        </authorList>
    </citation>
    <scope>NUCLEOTIDE SEQUENCE [LARGE SCALE GENOMIC DNA]</scope>
    <source>
        <strain evidence="10 11">T30PCM01</strain>
    </source>
</reference>
<dbReference type="Proteomes" id="UP000019247">
    <property type="component" value="Unassembled WGS sequence"/>
</dbReference>
<evidence type="ECO:0000259" key="8">
    <source>
        <dbReference type="Pfam" id="PF16874"/>
    </source>
</evidence>
<dbReference type="InterPro" id="IPR031705">
    <property type="entry name" value="Glyco_hydro_36_C"/>
</dbReference>
<dbReference type="InterPro" id="IPR013780">
    <property type="entry name" value="Glyco_hydro_b"/>
</dbReference>
<dbReference type="PANTHER" id="PTHR43053:SF3">
    <property type="entry name" value="ALPHA-GALACTOSIDASE C-RELATED"/>
    <property type="match status" value="1"/>
</dbReference>
<evidence type="ECO:0000313" key="10">
    <source>
        <dbReference type="EMBL" id="ETY72693.1"/>
    </source>
</evidence>
<evidence type="ECO:0000256" key="7">
    <source>
        <dbReference type="PIRSR" id="PIRSR005536-2"/>
    </source>
</evidence>
<dbReference type="AlphaFoldDB" id="W6T4M6"/>
<dbReference type="RefSeq" id="WP_051502092.1">
    <property type="nucleotide sequence ID" value="NZ_KK036538.1"/>
</dbReference>
<dbReference type="SUPFAM" id="SSF51445">
    <property type="entry name" value="(Trans)glycosidases"/>
    <property type="match status" value="1"/>
</dbReference>
<dbReference type="Pfam" id="PF16874">
    <property type="entry name" value="Glyco_hydro_36C"/>
    <property type="match status" value="1"/>
</dbReference>
<comment type="caution">
    <text evidence="10">The sequence shown here is derived from an EMBL/GenBank/DDBJ whole genome shotgun (WGS) entry which is preliminary data.</text>
</comment>
<evidence type="ECO:0000259" key="9">
    <source>
        <dbReference type="Pfam" id="PF16875"/>
    </source>
</evidence>
<evidence type="ECO:0000256" key="1">
    <source>
        <dbReference type="ARBA" id="ARBA00001255"/>
    </source>
</evidence>
<dbReference type="GO" id="GO:0004557">
    <property type="term" value="F:alpha-galactosidase activity"/>
    <property type="evidence" value="ECO:0007669"/>
    <property type="project" value="UniProtKB-UniRule"/>
</dbReference>
<dbReference type="InterPro" id="IPR031704">
    <property type="entry name" value="Glyco_hydro_36_N"/>
</dbReference>
<dbReference type="CDD" id="cd14791">
    <property type="entry name" value="GH36"/>
    <property type="match status" value="1"/>
</dbReference>
<keyword evidence="4 5" id="KW-0326">Glycosidase</keyword>
<feature type="domain" description="Glycosyl hydrolase family 36 N-terminal" evidence="9">
    <location>
        <begin position="28"/>
        <end position="284"/>
    </location>
</feature>
<dbReference type="InterPro" id="IPR038417">
    <property type="entry name" value="Alpga-gal_N_sf"/>
</dbReference>
<dbReference type="PRINTS" id="PR00743">
    <property type="entry name" value="GLHYDRLASE36"/>
</dbReference>
<accession>W6T4M6</accession>
<feature type="binding site" evidence="7">
    <location>
        <position position="526"/>
    </location>
    <ligand>
        <name>substrate</name>
    </ligand>
</feature>
<dbReference type="Pfam" id="PF02065">
    <property type="entry name" value="Melibiase"/>
    <property type="match status" value="1"/>
</dbReference>
<evidence type="ECO:0000256" key="4">
    <source>
        <dbReference type="ARBA" id="ARBA00023295"/>
    </source>
</evidence>
<protein>
    <recommendedName>
        <fullName evidence="2 5">Alpha-galactosidase</fullName>
        <ecNumber evidence="2 5">3.2.1.22</ecNumber>
    </recommendedName>
</protein>
<dbReference type="STRING" id="1400520.LFAB_16280"/>
<dbReference type="HOGENOM" id="CLU_009640_2_1_9"/>
<name>W6T4M6_9LACO</name>
<dbReference type="PIRSF" id="PIRSF005536">
    <property type="entry name" value="Agal"/>
    <property type="match status" value="1"/>
</dbReference>
<dbReference type="GO" id="GO:0016052">
    <property type="term" value="P:carbohydrate catabolic process"/>
    <property type="evidence" value="ECO:0007669"/>
    <property type="project" value="InterPro"/>
</dbReference>
<keyword evidence="3 5" id="KW-0378">Hydrolase</keyword>
<dbReference type="Gene3D" id="2.60.40.1180">
    <property type="entry name" value="Golgi alpha-mannosidase II"/>
    <property type="match status" value="1"/>
</dbReference>
<feature type="binding site" evidence="7">
    <location>
        <position position="199"/>
    </location>
    <ligand>
        <name>substrate</name>
    </ligand>
</feature>
<feature type="domain" description="Glycosyl hydrolase family 36 C-terminal" evidence="8">
    <location>
        <begin position="648"/>
        <end position="737"/>
    </location>
</feature>
<feature type="active site" description="Proton donor" evidence="6">
    <location>
        <position position="548"/>
    </location>
</feature>
<evidence type="ECO:0000313" key="11">
    <source>
        <dbReference type="Proteomes" id="UP000019247"/>
    </source>
</evidence>
<proteinExistence type="inferred from homology"/>
<evidence type="ECO:0000256" key="5">
    <source>
        <dbReference type="PIRNR" id="PIRNR005536"/>
    </source>
</evidence>
<dbReference type="EC" id="3.2.1.22" evidence="2 5"/>
<gene>
    <name evidence="10" type="ORF">LFAB_16280</name>
</gene>
<dbReference type="Pfam" id="PF16875">
    <property type="entry name" value="Glyco_hydro_36N"/>
    <property type="match status" value="1"/>
</dbReference>
<dbReference type="EMBL" id="AWWK01000092">
    <property type="protein sequence ID" value="ETY72693.1"/>
    <property type="molecule type" value="Genomic_DNA"/>
</dbReference>
<dbReference type="eggNOG" id="COG3345">
    <property type="taxonomic scope" value="Bacteria"/>
</dbReference>
<dbReference type="InterPro" id="IPR013785">
    <property type="entry name" value="Aldolase_TIM"/>
</dbReference>
<dbReference type="InterPro" id="IPR002252">
    <property type="entry name" value="Glyco_hydro_36"/>
</dbReference>
<comment type="catalytic activity">
    <reaction evidence="1 5">
        <text>Hydrolysis of terminal, non-reducing alpha-D-galactose residues in alpha-D-galactosides, including galactose oligosaccharides, galactomannans and galactolipids.</text>
        <dbReference type="EC" id="3.2.1.22"/>
    </reaction>
</comment>
<dbReference type="PANTHER" id="PTHR43053">
    <property type="entry name" value="GLYCOSIDASE FAMILY 31"/>
    <property type="match status" value="1"/>
</dbReference>
<feature type="binding site" evidence="7">
    <location>
        <position position="548"/>
    </location>
    <ligand>
        <name>substrate</name>
    </ligand>
</feature>
<dbReference type="Gene3D" id="2.70.98.60">
    <property type="entry name" value="alpha-galactosidase from lactobacil brevis"/>
    <property type="match status" value="1"/>
</dbReference>